<evidence type="ECO:0000313" key="2">
    <source>
        <dbReference type="Proteomes" id="UP000276215"/>
    </source>
</evidence>
<dbReference type="Proteomes" id="UP000276215">
    <property type="component" value="Unassembled WGS sequence"/>
</dbReference>
<sequence>MPYCKVGVEKSAKPDHFPYKIIKKCAERNVPTTALSIILQPVWIQNSKESENKI</sequence>
<name>A0A3N4JBU7_9PEZI</name>
<evidence type="ECO:0000313" key="1">
    <source>
        <dbReference type="EMBL" id="RPA95733.1"/>
    </source>
</evidence>
<dbReference type="AlphaFoldDB" id="A0A3N4JBU7"/>
<keyword evidence="2" id="KW-1185">Reference proteome</keyword>
<dbReference type="EMBL" id="ML120422">
    <property type="protein sequence ID" value="RPA95733.1"/>
    <property type="molecule type" value="Genomic_DNA"/>
</dbReference>
<reference evidence="1 2" key="1">
    <citation type="journal article" date="2018" name="Nat. Ecol. Evol.">
        <title>Pezizomycetes genomes reveal the molecular basis of ectomycorrhizal truffle lifestyle.</title>
        <authorList>
            <person name="Murat C."/>
            <person name="Payen T."/>
            <person name="Noel B."/>
            <person name="Kuo A."/>
            <person name="Morin E."/>
            <person name="Chen J."/>
            <person name="Kohler A."/>
            <person name="Krizsan K."/>
            <person name="Balestrini R."/>
            <person name="Da Silva C."/>
            <person name="Montanini B."/>
            <person name="Hainaut M."/>
            <person name="Levati E."/>
            <person name="Barry K.W."/>
            <person name="Belfiori B."/>
            <person name="Cichocki N."/>
            <person name="Clum A."/>
            <person name="Dockter R.B."/>
            <person name="Fauchery L."/>
            <person name="Guy J."/>
            <person name="Iotti M."/>
            <person name="Le Tacon F."/>
            <person name="Lindquist E.A."/>
            <person name="Lipzen A."/>
            <person name="Malagnac F."/>
            <person name="Mello A."/>
            <person name="Molinier V."/>
            <person name="Miyauchi S."/>
            <person name="Poulain J."/>
            <person name="Riccioni C."/>
            <person name="Rubini A."/>
            <person name="Sitrit Y."/>
            <person name="Splivallo R."/>
            <person name="Traeger S."/>
            <person name="Wang M."/>
            <person name="Zifcakova L."/>
            <person name="Wipf D."/>
            <person name="Zambonelli A."/>
            <person name="Paolocci F."/>
            <person name="Nowrousian M."/>
            <person name="Ottonello S."/>
            <person name="Baldrian P."/>
            <person name="Spatafora J.W."/>
            <person name="Henrissat B."/>
            <person name="Nagy L.G."/>
            <person name="Aury J.M."/>
            <person name="Wincker P."/>
            <person name="Grigoriev I.V."/>
            <person name="Bonfante P."/>
            <person name="Martin F.M."/>
        </authorList>
    </citation>
    <scope>NUCLEOTIDE SEQUENCE [LARGE SCALE GENOMIC DNA]</scope>
    <source>
        <strain evidence="1 2">120613-1</strain>
    </source>
</reference>
<proteinExistence type="predicted"/>
<gene>
    <name evidence="1" type="ORF">L873DRAFT_1812514</name>
</gene>
<accession>A0A3N4JBU7</accession>
<organism evidence="1 2">
    <name type="scientific">Choiromyces venosus 120613-1</name>
    <dbReference type="NCBI Taxonomy" id="1336337"/>
    <lineage>
        <taxon>Eukaryota</taxon>
        <taxon>Fungi</taxon>
        <taxon>Dikarya</taxon>
        <taxon>Ascomycota</taxon>
        <taxon>Pezizomycotina</taxon>
        <taxon>Pezizomycetes</taxon>
        <taxon>Pezizales</taxon>
        <taxon>Tuberaceae</taxon>
        <taxon>Choiromyces</taxon>
    </lineage>
</organism>
<protein>
    <submittedName>
        <fullName evidence="1">Uncharacterized protein</fullName>
    </submittedName>
</protein>